<dbReference type="Pfam" id="PF12146">
    <property type="entry name" value="Hydrolase_4"/>
    <property type="match status" value="1"/>
</dbReference>
<name>A0A1Y5I2Q7_OLEAN</name>
<dbReference type="SUPFAM" id="SSF53474">
    <property type="entry name" value="alpha/beta-Hydrolases"/>
    <property type="match status" value="1"/>
</dbReference>
<gene>
    <name evidence="2" type="ORF">A9R00_00815</name>
</gene>
<dbReference type="Proteomes" id="UP000227088">
    <property type="component" value="Unassembled WGS sequence"/>
</dbReference>
<dbReference type="PANTHER" id="PTHR11005">
    <property type="entry name" value="LYSOSOMAL ACID LIPASE-RELATED"/>
    <property type="match status" value="1"/>
</dbReference>
<dbReference type="AlphaFoldDB" id="A0A1Y5I2Q7"/>
<sequence length="321" mass="35843">MKSSSEFFPVSLFKADVIGDLTDDVYLIKHGRDNDPSVQVALSHIGIYGQSSANKQPIVLVHGSFTNRGFWLSSQGIGFARYLVEAGFDVWLMEMRGHGLSPRNQHYKENSLEKYASSDIPAVNEFVIEKTGLKPVWLGHSMGGVLISTAIAAGTLPEAQVAAIALLGAQVVRRRWFLQIPFVSSIGQLWFSFKPEMDGRKLKVGPENEPAGIAKEYLRWLGLLGRWQFRKSKSSLLTGWKALNTPLLAMVGKEDKSDPAKYCKRFYELYGSDNKQFKLLSKDEGYSRDFGHVDMIVSKDAAKEIWPELATWLAEIKPLAA</sequence>
<evidence type="ECO:0000313" key="3">
    <source>
        <dbReference type="Proteomes" id="UP000227088"/>
    </source>
</evidence>
<evidence type="ECO:0000259" key="1">
    <source>
        <dbReference type="Pfam" id="PF12146"/>
    </source>
</evidence>
<feature type="domain" description="Serine aminopeptidase S33" evidence="1">
    <location>
        <begin position="58"/>
        <end position="280"/>
    </location>
</feature>
<dbReference type="EMBL" id="MABE01000052">
    <property type="protein sequence ID" value="OUS41462.1"/>
    <property type="molecule type" value="Genomic_DNA"/>
</dbReference>
<proteinExistence type="predicted"/>
<evidence type="ECO:0000313" key="2">
    <source>
        <dbReference type="EMBL" id="OUS41462.1"/>
    </source>
</evidence>
<dbReference type="InterPro" id="IPR022742">
    <property type="entry name" value="Hydrolase_4"/>
</dbReference>
<accession>A0A1Y5I2Q7</accession>
<reference evidence="3" key="1">
    <citation type="journal article" date="2017" name="Proc. Natl. Acad. Sci. U.S.A.">
        <title>Simulation of Deepwater Horizon oil plume reveals substrate specialization within a complex community of hydrocarbon degraders.</title>
        <authorList>
            <person name="Hu P."/>
            <person name="Dubinsky E.A."/>
            <person name="Probst A.J."/>
            <person name="Wang J."/>
            <person name="Sieber C.M.K."/>
            <person name="Tom L.M."/>
            <person name="Gardinali P."/>
            <person name="Banfield J.F."/>
            <person name="Atlas R.M."/>
            <person name="Andersen G.L."/>
        </authorList>
    </citation>
    <scope>NUCLEOTIDE SEQUENCE [LARGE SCALE GENOMIC DNA]</scope>
</reference>
<protein>
    <recommendedName>
        <fullName evidence="1">Serine aminopeptidase S33 domain-containing protein</fullName>
    </recommendedName>
</protein>
<organism evidence="2 3">
    <name type="scientific">Oleispira antarctica</name>
    <dbReference type="NCBI Taxonomy" id="188908"/>
    <lineage>
        <taxon>Bacteria</taxon>
        <taxon>Pseudomonadati</taxon>
        <taxon>Pseudomonadota</taxon>
        <taxon>Gammaproteobacteria</taxon>
        <taxon>Oceanospirillales</taxon>
        <taxon>Oceanospirillaceae</taxon>
        <taxon>Oleispira</taxon>
    </lineage>
</organism>
<dbReference type="Gene3D" id="3.40.50.1820">
    <property type="entry name" value="alpha/beta hydrolase"/>
    <property type="match status" value="2"/>
</dbReference>
<dbReference type="InterPro" id="IPR029058">
    <property type="entry name" value="AB_hydrolase_fold"/>
</dbReference>
<dbReference type="GO" id="GO:0016042">
    <property type="term" value="P:lipid catabolic process"/>
    <property type="evidence" value="ECO:0007669"/>
    <property type="project" value="UniProtKB-KW"/>
</dbReference>
<comment type="caution">
    <text evidence="2">The sequence shown here is derived from an EMBL/GenBank/DDBJ whole genome shotgun (WGS) entry which is preliminary data.</text>
</comment>